<protein>
    <submittedName>
        <fullName evidence="1">CLUMA_CG006400, isoform A</fullName>
    </submittedName>
</protein>
<dbReference type="AlphaFoldDB" id="A0A1J1HXP8"/>
<proteinExistence type="predicted"/>
<keyword evidence="2" id="KW-1185">Reference proteome</keyword>
<accession>A0A1J1HXP8</accession>
<evidence type="ECO:0000313" key="2">
    <source>
        <dbReference type="Proteomes" id="UP000183832"/>
    </source>
</evidence>
<sequence length="60" mass="7487">MFQIFKQQNKRKAIDCDSLIEKRKKKIKKTFVFMERRKVKNIKFNKHKNLNKEQETQEMN</sequence>
<dbReference type="Proteomes" id="UP000183832">
    <property type="component" value="Unassembled WGS sequence"/>
</dbReference>
<gene>
    <name evidence="1" type="ORF">CLUMA_CG006400</name>
</gene>
<name>A0A1J1HXP8_9DIPT</name>
<dbReference type="EMBL" id="CVRI01000035">
    <property type="protein sequence ID" value="CRK92848.1"/>
    <property type="molecule type" value="Genomic_DNA"/>
</dbReference>
<organism evidence="1 2">
    <name type="scientific">Clunio marinus</name>
    <dbReference type="NCBI Taxonomy" id="568069"/>
    <lineage>
        <taxon>Eukaryota</taxon>
        <taxon>Metazoa</taxon>
        <taxon>Ecdysozoa</taxon>
        <taxon>Arthropoda</taxon>
        <taxon>Hexapoda</taxon>
        <taxon>Insecta</taxon>
        <taxon>Pterygota</taxon>
        <taxon>Neoptera</taxon>
        <taxon>Endopterygota</taxon>
        <taxon>Diptera</taxon>
        <taxon>Nematocera</taxon>
        <taxon>Chironomoidea</taxon>
        <taxon>Chironomidae</taxon>
        <taxon>Clunio</taxon>
    </lineage>
</organism>
<reference evidence="1 2" key="1">
    <citation type="submission" date="2015-04" db="EMBL/GenBank/DDBJ databases">
        <authorList>
            <person name="Syromyatnikov M.Y."/>
            <person name="Popov V.N."/>
        </authorList>
    </citation>
    <scope>NUCLEOTIDE SEQUENCE [LARGE SCALE GENOMIC DNA]</scope>
</reference>
<evidence type="ECO:0000313" key="1">
    <source>
        <dbReference type="EMBL" id="CRK92848.1"/>
    </source>
</evidence>